<dbReference type="GO" id="GO:0016831">
    <property type="term" value="F:carboxy-lyase activity"/>
    <property type="evidence" value="ECO:0007669"/>
    <property type="project" value="UniProtKB-KW"/>
</dbReference>
<reference evidence="8 9" key="1">
    <citation type="submission" date="2016-10" db="EMBL/GenBank/DDBJ databases">
        <authorList>
            <person name="de Groot N.N."/>
        </authorList>
    </citation>
    <scope>NUCLEOTIDE SEQUENCE [LARGE SCALE GENOMIC DNA]</scope>
    <source>
        <strain evidence="8 9">CGMCC 1.9109</strain>
    </source>
</reference>
<gene>
    <name evidence="8" type="ORF">SAMN04488071_1879</name>
</gene>
<dbReference type="InterPro" id="IPR010977">
    <property type="entry name" value="Aromatic_deC"/>
</dbReference>
<dbReference type="OrthoDB" id="9803665at2"/>
<protein>
    <submittedName>
        <fullName evidence="8">Aromatic-L-amino-acid decarboxylase</fullName>
    </submittedName>
</protein>
<dbReference type="STRING" id="637679.GCA_001550055_01976"/>
<keyword evidence="4 6" id="KW-0663">Pyridoxal phosphate</keyword>
<evidence type="ECO:0000256" key="1">
    <source>
        <dbReference type="ARBA" id="ARBA00001933"/>
    </source>
</evidence>
<evidence type="ECO:0000256" key="4">
    <source>
        <dbReference type="ARBA" id="ARBA00022898"/>
    </source>
</evidence>
<dbReference type="GO" id="GO:0030170">
    <property type="term" value="F:pyridoxal phosphate binding"/>
    <property type="evidence" value="ECO:0007669"/>
    <property type="project" value="InterPro"/>
</dbReference>
<dbReference type="PRINTS" id="PR00800">
    <property type="entry name" value="YHDCRBOXLASE"/>
</dbReference>
<keyword evidence="9" id="KW-1185">Reference proteome</keyword>
<keyword evidence="5 7" id="KW-0456">Lyase</keyword>
<dbReference type="InterPro" id="IPR015421">
    <property type="entry name" value="PyrdxlP-dep_Trfase_major"/>
</dbReference>
<dbReference type="PANTHER" id="PTHR11999">
    <property type="entry name" value="GROUP II PYRIDOXAL-5-PHOSPHATE DECARBOXYLASE"/>
    <property type="match status" value="1"/>
</dbReference>
<dbReference type="GO" id="GO:0005737">
    <property type="term" value="C:cytoplasm"/>
    <property type="evidence" value="ECO:0007669"/>
    <property type="project" value="TreeGrafter"/>
</dbReference>
<keyword evidence="3" id="KW-0210">Decarboxylase</keyword>
<comment type="similarity">
    <text evidence="2 7">Belongs to the group II decarboxylase family.</text>
</comment>
<feature type="modified residue" description="N6-(pyridoxal phosphate)lysine" evidence="6">
    <location>
        <position position="294"/>
    </location>
</feature>
<dbReference type="Pfam" id="PF00282">
    <property type="entry name" value="Pyridoxal_deC"/>
    <property type="match status" value="1"/>
</dbReference>
<sequence length="470" mass="52145">MNSKEFRKNAHDVIDWIADYMDGVRDFPVRAQVAPGDVRAKLPAMPPLEGESFDQLMTDFKDIILPGVTHWQHPRFFAYFPANVTPESQLAEMLISAMGINAMLWETSPAATELEEAMMGWLKDMLDLPRAWAGVIQDTASSATFCAVLAARERSTDWKVNETGLQHAPKMAFYTSAEAHSSLEKAVKMAGLGRASIRLVPTDKDHAMQPAALAAMMEEDRKAGIIPAMVMATVGSTSVGAADPLKAIGVIARANKAYFHVDAAWAGSAMVCPEFRYLLDGVEGADSFVFNPHKWMGVQFDCTAHFVRDQDTLVRTLTILPAYLETREGSTVTDYRDWGVQLGRRMRALKLWFVIRLRGLEGLRSMFRGHVAWAKDLAATVRDTDGFELVTGPNLSLLTFRLLKEGLDTEELDVLTEKLLTLVNDDGFTYLTRTLVNGRPVIRFQVGQVQTTKDDVMAAWARVVELAKAV</sequence>
<name>A0A1G6ZMJ7_9PROT</name>
<evidence type="ECO:0000256" key="7">
    <source>
        <dbReference type="RuleBase" id="RU000382"/>
    </source>
</evidence>
<dbReference type="Proteomes" id="UP000183685">
    <property type="component" value="Unassembled WGS sequence"/>
</dbReference>
<dbReference type="InterPro" id="IPR002129">
    <property type="entry name" value="PyrdxlP-dep_de-COase"/>
</dbReference>
<dbReference type="GO" id="GO:0006520">
    <property type="term" value="P:amino acid metabolic process"/>
    <property type="evidence" value="ECO:0007669"/>
    <property type="project" value="InterPro"/>
</dbReference>
<evidence type="ECO:0000313" key="8">
    <source>
        <dbReference type="EMBL" id="SDE03888.1"/>
    </source>
</evidence>
<dbReference type="Gene3D" id="3.90.1150.10">
    <property type="entry name" value="Aspartate Aminotransferase, domain 1"/>
    <property type="match status" value="1"/>
</dbReference>
<evidence type="ECO:0000256" key="3">
    <source>
        <dbReference type="ARBA" id="ARBA00022793"/>
    </source>
</evidence>
<proteinExistence type="inferred from homology"/>
<dbReference type="AlphaFoldDB" id="A0A1G6ZMJ7"/>
<comment type="cofactor">
    <cofactor evidence="1 6 7">
        <name>pyridoxal 5'-phosphate</name>
        <dbReference type="ChEBI" id="CHEBI:597326"/>
    </cofactor>
</comment>
<evidence type="ECO:0000256" key="2">
    <source>
        <dbReference type="ARBA" id="ARBA00009533"/>
    </source>
</evidence>
<accession>A0A1G6ZMJ7</accession>
<dbReference type="InterPro" id="IPR015424">
    <property type="entry name" value="PyrdxlP-dep_Trfase"/>
</dbReference>
<evidence type="ECO:0000256" key="5">
    <source>
        <dbReference type="ARBA" id="ARBA00023239"/>
    </source>
</evidence>
<dbReference type="Gene3D" id="1.20.1340.10">
    <property type="entry name" value="dopa decarboxylase, N-terminal domain"/>
    <property type="match status" value="1"/>
</dbReference>
<dbReference type="InterPro" id="IPR015422">
    <property type="entry name" value="PyrdxlP-dep_Trfase_small"/>
</dbReference>
<dbReference type="SUPFAM" id="SSF53383">
    <property type="entry name" value="PLP-dependent transferases"/>
    <property type="match status" value="1"/>
</dbReference>
<evidence type="ECO:0000256" key="6">
    <source>
        <dbReference type="PIRSR" id="PIRSR602129-50"/>
    </source>
</evidence>
<dbReference type="GO" id="GO:0019752">
    <property type="term" value="P:carboxylic acid metabolic process"/>
    <property type="evidence" value="ECO:0007669"/>
    <property type="project" value="InterPro"/>
</dbReference>
<dbReference type="RefSeq" id="WP_068304433.1">
    <property type="nucleotide sequence ID" value="NZ_FNAK01000004.1"/>
</dbReference>
<organism evidence="8 9">
    <name type="scientific">Kordiimonas lacus</name>
    <dbReference type="NCBI Taxonomy" id="637679"/>
    <lineage>
        <taxon>Bacteria</taxon>
        <taxon>Pseudomonadati</taxon>
        <taxon>Pseudomonadota</taxon>
        <taxon>Alphaproteobacteria</taxon>
        <taxon>Kordiimonadales</taxon>
        <taxon>Kordiimonadaceae</taxon>
        <taxon>Kordiimonas</taxon>
    </lineage>
</organism>
<dbReference type="Gene3D" id="3.40.640.10">
    <property type="entry name" value="Type I PLP-dependent aspartate aminotransferase-like (Major domain)"/>
    <property type="match status" value="1"/>
</dbReference>
<dbReference type="EMBL" id="FNAK01000004">
    <property type="protein sequence ID" value="SDE03888.1"/>
    <property type="molecule type" value="Genomic_DNA"/>
</dbReference>
<evidence type="ECO:0000313" key="9">
    <source>
        <dbReference type="Proteomes" id="UP000183685"/>
    </source>
</evidence>
<dbReference type="PANTHER" id="PTHR11999:SF70">
    <property type="entry name" value="MIP05841P"/>
    <property type="match status" value="1"/>
</dbReference>